<keyword evidence="2" id="KW-1185">Reference proteome</keyword>
<protein>
    <submittedName>
        <fullName evidence="1">Uncharacterized protein</fullName>
    </submittedName>
</protein>
<gene>
    <name evidence="1" type="ORF">H7U32_09970</name>
</gene>
<accession>A0A938WZP6</accession>
<dbReference type="RefSeq" id="WP_204469887.1">
    <property type="nucleotide sequence ID" value="NZ_JACLYU010000172.1"/>
</dbReference>
<sequence>MENKIKLEEYDLVSFMMKVQQAILDGYELTDSSDDAPMCIGHCYHAIMREAVKTNVVIGKAVFEASLDTTKLQEQLKAGGDIEQMVANSLVVGEVKDFTDEHVAAYENAKREELHETSMTIIPITNDYVET</sequence>
<dbReference type="EMBL" id="JACLYU010000172">
    <property type="protein sequence ID" value="MBM6700597.1"/>
    <property type="molecule type" value="Genomic_DNA"/>
</dbReference>
<comment type="caution">
    <text evidence="1">The sequence shown here is derived from an EMBL/GenBank/DDBJ whole genome shotgun (WGS) entry which is preliminary data.</text>
</comment>
<evidence type="ECO:0000313" key="2">
    <source>
        <dbReference type="Proteomes" id="UP000718821"/>
    </source>
</evidence>
<evidence type="ECO:0000313" key="1">
    <source>
        <dbReference type="EMBL" id="MBM6700597.1"/>
    </source>
</evidence>
<proteinExistence type="predicted"/>
<reference evidence="1" key="2">
    <citation type="journal article" date="2021" name="Sci. Rep.">
        <title>The distribution of antibiotic resistance genes in chicken gut microbiota commensals.</title>
        <authorList>
            <person name="Juricova H."/>
            <person name="Matiasovicova J."/>
            <person name="Kubasova T."/>
            <person name="Cejkova D."/>
            <person name="Rychlik I."/>
        </authorList>
    </citation>
    <scope>NUCLEOTIDE SEQUENCE</scope>
    <source>
        <strain evidence="1">An836</strain>
    </source>
</reference>
<name>A0A938WZP6_9BIFI</name>
<reference evidence="1" key="1">
    <citation type="submission" date="2020-08" db="EMBL/GenBank/DDBJ databases">
        <authorList>
            <person name="Cejkova D."/>
            <person name="Kubasova T."/>
            <person name="Jahodarova E."/>
            <person name="Rychlik I."/>
        </authorList>
    </citation>
    <scope>NUCLEOTIDE SEQUENCE</scope>
    <source>
        <strain evidence="1">An836</strain>
    </source>
</reference>
<dbReference type="AlphaFoldDB" id="A0A938WZP6"/>
<organism evidence="1 2">
    <name type="scientific">Bifidobacterium pullorum subsp. saeculare</name>
    <dbReference type="NCBI Taxonomy" id="78257"/>
    <lineage>
        <taxon>Bacteria</taxon>
        <taxon>Bacillati</taxon>
        <taxon>Actinomycetota</taxon>
        <taxon>Actinomycetes</taxon>
        <taxon>Bifidobacteriales</taxon>
        <taxon>Bifidobacteriaceae</taxon>
        <taxon>Bifidobacterium</taxon>
    </lineage>
</organism>
<dbReference type="Proteomes" id="UP000718821">
    <property type="component" value="Unassembled WGS sequence"/>
</dbReference>
<feature type="non-terminal residue" evidence="1">
    <location>
        <position position="131"/>
    </location>
</feature>